<name>A0A518H1G2_9BACT</name>
<evidence type="ECO:0000256" key="5">
    <source>
        <dbReference type="SAM" id="MobiDB-lite"/>
    </source>
</evidence>
<evidence type="ECO:0000259" key="7">
    <source>
        <dbReference type="PROSITE" id="PS50850"/>
    </source>
</evidence>
<feature type="compositionally biased region" description="Gly residues" evidence="5">
    <location>
        <begin position="220"/>
        <end position="229"/>
    </location>
</feature>
<feature type="transmembrane region" description="Helical" evidence="6">
    <location>
        <begin position="20"/>
        <end position="38"/>
    </location>
</feature>
<evidence type="ECO:0000256" key="1">
    <source>
        <dbReference type="ARBA" id="ARBA00004141"/>
    </source>
</evidence>
<dbReference type="AlphaFoldDB" id="A0A518H1G2"/>
<dbReference type="PROSITE" id="PS50850">
    <property type="entry name" value="MFS"/>
    <property type="match status" value="1"/>
</dbReference>
<dbReference type="Pfam" id="PF07690">
    <property type="entry name" value="MFS_1"/>
    <property type="match status" value="1"/>
</dbReference>
<feature type="transmembrane region" description="Helical" evidence="6">
    <location>
        <begin position="429"/>
        <end position="451"/>
    </location>
</feature>
<feature type="transmembrane region" description="Helical" evidence="6">
    <location>
        <begin position="58"/>
        <end position="78"/>
    </location>
</feature>
<dbReference type="InterPro" id="IPR020846">
    <property type="entry name" value="MFS_dom"/>
</dbReference>
<feature type="transmembrane region" description="Helical" evidence="6">
    <location>
        <begin position="183"/>
        <end position="201"/>
    </location>
</feature>
<feature type="transmembrane region" description="Helical" evidence="6">
    <location>
        <begin position="150"/>
        <end position="171"/>
    </location>
</feature>
<dbReference type="EMBL" id="CP036426">
    <property type="protein sequence ID" value="QDV34661.1"/>
    <property type="molecule type" value="Genomic_DNA"/>
</dbReference>
<protein>
    <submittedName>
        <fullName evidence="8">Putative sulfoacetate transporter SauU</fullName>
    </submittedName>
</protein>
<dbReference type="GO" id="GO:0016020">
    <property type="term" value="C:membrane"/>
    <property type="evidence" value="ECO:0007669"/>
    <property type="project" value="UniProtKB-SubCell"/>
</dbReference>
<evidence type="ECO:0000313" key="8">
    <source>
        <dbReference type="EMBL" id="QDV34661.1"/>
    </source>
</evidence>
<dbReference type="InterPro" id="IPR050382">
    <property type="entry name" value="MFS_Na/Anion_cotransporter"/>
</dbReference>
<dbReference type="InterPro" id="IPR036259">
    <property type="entry name" value="MFS_trans_sf"/>
</dbReference>
<feature type="region of interest" description="Disordered" evidence="5">
    <location>
        <begin position="457"/>
        <end position="495"/>
    </location>
</feature>
<feature type="transmembrane region" description="Helical" evidence="6">
    <location>
        <begin position="301"/>
        <end position="320"/>
    </location>
</feature>
<feature type="transmembrane region" description="Helical" evidence="6">
    <location>
        <begin position="360"/>
        <end position="384"/>
    </location>
</feature>
<evidence type="ECO:0000256" key="2">
    <source>
        <dbReference type="ARBA" id="ARBA00022692"/>
    </source>
</evidence>
<accession>A0A518H1G2</accession>
<dbReference type="Gene3D" id="1.20.1250.20">
    <property type="entry name" value="MFS general substrate transporter like domains"/>
    <property type="match status" value="2"/>
</dbReference>
<proteinExistence type="predicted"/>
<dbReference type="InterPro" id="IPR011701">
    <property type="entry name" value="MFS"/>
</dbReference>
<dbReference type="SUPFAM" id="SSF103473">
    <property type="entry name" value="MFS general substrate transporter"/>
    <property type="match status" value="1"/>
</dbReference>
<dbReference type="KEGG" id="tpla:ElP_25530"/>
<feature type="transmembrane region" description="Helical" evidence="6">
    <location>
        <begin position="263"/>
        <end position="281"/>
    </location>
</feature>
<dbReference type="PANTHER" id="PTHR11662:SF399">
    <property type="entry name" value="FI19708P1-RELATED"/>
    <property type="match status" value="1"/>
</dbReference>
<gene>
    <name evidence="8" type="primary">sauU_2</name>
    <name evidence="8" type="ORF">ElP_25530</name>
</gene>
<evidence type="ECO:0000256" key="6">
    <source>
        <dbReference type="SAM" id="Phobius"/>
    </source>
</evidence>
<evidence type="ECO:0000313" key="9">
    <source>
        <dbReference type="Proteomes" id="UP000317835"/>
    </source>
</evidence>
<keyword evidence="9" id="KW-1185">Reference proteome</keyword>
<dbReference type="RefSeq" id="WP_197446930.1">
    <property type="nucleotide sequence ID" value="NZ_CP036426.1"/>
</dbReference>
<feature type="transmembrane region" description="Helical" evidence="6">
    <location>
        <begin position="332"/>
        <end position="354"/>
    </location>
</feature>
<feature type="transmembrane region" description="Helical" evidence="6">
    <location>
        <begin position="396"/>
        <end position="417"/>
    </location>
</feature>
<evidence type="ECO:0000256" key="3">
    <source>
        <dbReference type="ARBA" id="ARBA00022989"/>
    </source>
</evidence>
<sequence length="495" mass="51775">MQPGELDARPDPPTSVRWRIVGLLMLMSFVNYFNRISMPVAGDRIMREYPIDEVRMGLVYSALLVAYTAFMVPGGWFSDRVGGRVALATVGLGTAAFCVLSGLAGHPALAVGMVWPTLLVVRAFMGMFTSPLYPAAGRVVTRWIPFRGRALANALVMTAAMLGIALAHPLFARLMDAVGWRQAFAVSGLGTALLAALWIWYGRDDPGRHPSVNRAERRLIGGGGPGGPVGPSAGRLADPSPAAVASASAPADGWPALSRNRSLWLLTACYAAIGYSEYLVFYWSGHYFEQVLQLGERTSRIAAMLPPLAMGVGLPLGGWVADRLMGPLGYRWARASVAMGGMVGCGLLLCAGTLTASPAAIVASFALALGAIGICEGASWATAIDLGGSRAATSAAIVNTGGNVGGFLSPVVTPWIGALLTPDLGRELGWAWGLRIGGLVCLAGACLWPWIDAGERGRNRPRGDGAPAGPPPTGGDRPVEPCVRAEPQQQSNCTS</sequence>
<keyword evidence="4 6" id="KW-0472">Membrane</keyword>
<keyword evidence="3 6" id="KW-1133">Transmembrane helix</keyword>
<dbReference type="Proteomes" id="UP000317835">
    <property type="component" value="Chromosome"/>
</dbReference>
<dbReference type="GO" id="GO:0022857">
    <property type="term" value="F:transmembrane transporter activity"/>
    <property type="evidence" value="ECO:0007669"/>
    <property type="project" value="InterPro"/>
</dbReference>
<keyword evidence="2 6" id="KW-0812">Transmembrane</keyword>
<organism evidence="8 9">
    <name type="scientific">Tautonia plasticadhaerens</name>
    <dbReference type="NCBI Taxonomy" id="2527974"/>
    <lineage>
        <taxon>Bacteria</taxon>
        <taxon>Pseudomonadati</taxon>
        <taxon>Planctomycetota</taxon>
        <taxon>Planctomycetia</taxon>
        <taxon>Isosphaerales</taxon>
        <taxon>Isosphaeraceae</taxon>
        <taxon>Tautonia</taxon>
    </lineage>
</organism>
<feature type="domain" description="Major facilitator superfamily (MFS) profile" evidence="7">
    <location>
        <begin position="20"/>
        <end position="456"/>
    </location>
</feature>
<evidence type="ECO:0000256" key="4">
    <source>
        <dbReference type="ARBA" id="ARBA00023136"/>
    </source>
</evidence>
<feature type="region of interest" description="Disordered" evidence="5">
    <location>
        <begin position="216"/>
        <end position="240"/>
    </location>
</feature>
<dbReference type="PANTHER" id="PTHR11662">
    <property type="entry name" value="SOLUTE CARRIER FAMILY 17"/>
    <property type="match status" value="1"/>
</dbReference>
<reference evidence="8 9" key="1">
    <citation type="submission" date="2019-02" db="EMBL/GenBank/DDBJ databases">
        <title>Deep-cultivation of Planctomycetes and their phenomic and genomic characterization uncovers novel biology.</title>
        <authorList>
            <person name="Wiegand S."/>
            <person name="Jogler M."/>
            <person name="Boedeker C."/>
            <person name="Pinto D."/>
            <person name="Vollmers J."/>
            <person name="Rivas-Marin E."/>
            <person name="Kohn T."/>
            <person name="Peeters S.H."/>
            <person name="Heuer A."/>
            <person name="Rast P."/>
            <person name="Oberbeckmann S."/>
            <person name="Bunk B."/>
            <person name="Jeske O."/>
            <person name="Meyerdierks A."/>
            <person name="Storesund J.E."/>
            <person name="Kallscheuer N."/>
            <person name="Luecker S."/>
            <person name="Lage O.M."/>
            <person name="Pohl T."/>
            <person name="Merkel B.J."/>
            <person name="Hornburger P."/>
            <person name="Mueller R.-W."/>
            <person name="Bruemmer F."/>
            <person name="Labrenz M."/>
            <person name="Spormann A.M."/>
            <person name="Op den Camp H."/>
            <person name="Overmann J."/>
            <person name="Amann R."/>
            <person name="Jetten M.S.M."/>
            <person name="Mascher T."/>
            <person name="Medema M.H."/>
            <person name="Devos D.P."/>
            <person name="Kaster A.-K."/>
            <person name="Ovreas L."/>
            <person name="Rohde M."/>
            <person name="Galperin M.Y."/>
            <person name="Jogler C."/>
        </authorList>
    </citation>
    <scope>NUCLEOTIDE SEQUENCE [LARGE SCALE GENOMIC DNA]</scope>
    <source>
        <strain evidence="8 9">ElP</strain>
    </source>
</reference>
<comment type="subcellular location">
    <subcellularLocation>
        <location evidence="1">Membrane</location>
        <topology evidence="1">Multi-pass membrane protein</topology>
    </subcellularLocation>
</comment>